<reference evidence="3" key="1">
    <citation type="journal article" date="2018" name="Nat. Microbiol.">
        <title>Leveraging single-cell genomics to expand the fungal tree of life.</title>
        <authorList>
            <person name="Ahrendt S.R."/>
            <person name="Quandt C.A."/>
            <person name="Ciobanu D."/>
            <person name="Clum A."/>
            <person name="Salamov A."/>
            <person name="Andreopoulos B."/>
            <person name="Cheng J.F."/>
            <person name="Woyke T."/>
            <person name="Pelin A."/>
            <person name="Henrissat B."/>
            <person name="Reynolds N.K."/>
            <person name="Benny G.L."/>
            <person name="Smith M.E."/>
            <person name="James T.Y."/>
            <person name="Grigoriev I.V."/>
        </authorList>
    </citation>
    <scope>NUCLEOTIDE SEQUENCE [LARGE SCALE GENOMIC DNA]</scope>
</reference>
<sequence length="344" mass="37613">MTSPDWYRRESLLRTHPGLLPVPVESFPDIPGLSTNLIAVVNALVRGNRPPPLPPTLAAITPPDHIESLLRSVHNGVRSARDMWEVNHSVSPFVDSETFFRTPLPGLSYTDDYLDTVSSGPNPHHSRQGLFAFGGLSYAILKHGHLHNQSYQPAWEMQTSAPARPSFPIMSLPAPLATRQTRSPTPPSVPARESVLVSYVDFLLRTLFPPAMSETRSSNFSDTWSLAASHSACLLPSRGHTLSFLSPKAMMSGVCHRPPLPSHPRRPHLYRGGYVWTLATEAGVPINEFGGALPPSTCSGPFLPLPRSPRSRGGHERAQKRATTSPRGLVTPEFRKEGEAEEGA</sequence>
<proteinExistence type="predicted"/>
<dbReference type="Proteomes" id="UP000269721">
    <property type="component" value="Unassembled WGS sequence"/>
</dbReference>
<gene>
    <name evidence="2" type="ORF">BDK51DRAFT_42398</name>
</gene>
<accession>A0A4P9W1L9</accession>
<feature type="region of interest" description="Disordered" evidence="1">
    <location>
        <begin position="300"/>
        <end position="344"/>
    </location>
</feature>
<dbReference type="AlphaFoldDB" id="A0A4P9W1L9"/>
<dbReference type="EMBL" id="ML000066">
    <property type="protein sequence ID" value="RKO84470.1"/>
    <property type="molecule type" value="Genomic_DNA"/>
</dbReference>
<keyword evidence="3" id="KW-1185">Reference proteome</keyword>
<evidence type="ECO:0000313" key="2">
    <source>
        <dbReference type="EMBL" id="RKO84470.1"/>
    </source>
</evidence>
<protein>
    <submittedName>
        <fullName evidence="2">Uncharacterized protein</fullName>
    </submittedName>
</protein>
<evidence type="ECO:0000256" key="1">
    <source>
        <dbReference type="SAM" id="MobiDB-lite"/>
    </source>
</evidence>
<name>A0A4P9W1L9_9FUNG</name>
<organism evidence="2 3">
    <name type="scientific">Blyttiomyces helicus</name>
    <dbReference type="NCBI Taxonomy" id="388810"/>
    <lineage>
        <taxon>Eukaryota</taxon>
        <taxon>Fungi</taxon>
        <taxon>Fungi incertae sedis</taxon>
        <taxon>Chytridiomycota</taxon>
        <taxon>Chytridiomycota incertae sedis</taxon>
        <taxon>Chytridiomycetes</taxon>
        <taxon>Chytridiomycetes incertae sedis</taxon>
        <taxon>Blyttiomyces</taxon>
    </lineage>
</organism>
<evidence type="ECO:0000313" key="3">
    <source>
        <dbReference type="Proteomes" id="UP000269721"/>
    </source>
</evidence>